<dbReference type="InterPro" id="IPR038709">
    <property type="entry name" value="RpoN_core-bd_sf"/>
</dbReference>
<evidence type="ECO:0000259" key="2">
    <source>
        <dbReference type="Pfam" id="PF04963"/>
    </source>
</evidence>
<dbReference type="GO" id="GO:0016987">
    <property type="term" value="F:sigma factor activity"/>
    <property type="evidence" value="ECO:0007669"/>
    <property type="project" value="InterPro"/>
</dbReference>
<feature type="domain" description="RNA polymerase sigma factor 54 core-binding" evidence="2">
    <location>
        <begin position="129"/>
        <end position="211"/>
    </location>
</feature>
<dbReference type="InterPro" id="IPR007046">
    <property type="entry name" value="RNA_pol_sigma_54_core-bd"/>
</dbReference>
<protein>
    <recommendedName>
        <fullName evidence="2">RNA polymerase sigma factor 54 core-binding domain-containing protein</fullName>
    </recommendedName>
</protein>
<gene>
    <name evidence="3" type="ORF">METZ01_LOCUS286104</name>
</gene>
<dbReference type="InterPro" id="IPR000394">
    <property type="entry name" value="RNA_pol_sigma_54"/>
</dbReference>
<dbReference type="Pfam" id="PF04963">
    <property type="entry name" value="Sigma54_CBD"/>
    <property type="match status" value="1"/>
</dbReference>
<feature type="non-terminal residue" evidence="3">
    <location>
        <position position="211"/>
    </location>
</feature>
<dbReference type="Pfam" id="PF00309">
    <property type="entry name" value="Sigma54_AID"/>
    <property type="match status" value="1"/>
</dbReference>
<proteinExistence type="predicted"/>
<accession>A0A382L993</accession>
<dbReference type="PANTHER" id="PTHR32248">
    <property type="entry name" value="RNA POLYMERASE SIGMA-54 FACTOR"/>
    <property type="match status" value="1"/>
</dbReference>
<reference evidence="3" key="1">
    <citation type="submission" date="2018-05" db="EMBL/GenBank/DDBJ databases">
        <authorList>
            <person name="Lanie J.A."/>
            <person name="Ng W.-L."/>
            <person name="Kazmierczak K.M."/>
            <person name="Andrzejewski T.M."/>
            <person name="Davidsen T.M."/>
            <person name="Wayne K.J."/>
            <person name="Tettelin H."/>
            <person name="Glass J.I."/>
            <person name="Rusch D."/>
            <person name="Podicherti R."/>
            <person name="Tsui H.-C.T."/>
            <person name="Winkler M.E."/>
        </authorList>
    </citation>
    <scope>NUCLEOTIDE SEQUENCE</scope>
</reference>
<feature type="region of interest" description="Disordered" evidence="1">
    <location>
        <begin position="56"/>
        <end position="81"/>
    </location>
</feature>
<organism evidence="3">
    <name type="scientific">marine metagenome</name>
    <dbReference type="NCBI Taxonomy" id="408172"/>
    <lineage>
        <taxon>unclassified sequences</taxon>
        <taxon>metagenomes</taxon>
        <taxon>ecological metagenomes</taxon>
    </lineage>
</organism>
<dbReference type="GO" id="GO:0006352">
    <property type="term" value="P:DNA-templated transcription initiation"/>
    <property type="evidence" value="ECO:0007669"/>
    <property type="project" value="InterPro"/>
</dbReference>
<dbReference type="GO" id="GO:0001216">
    <property type="term" value="F:DNA-binding transcription activator activity"/>
    <property type="evidence" value="ECO:0007669"/>
    <property type="project" value="InterPro"/>
</dbReference>
<evidence type="ECO:0000256" key="1">
    <source>
        <dbReference type="SAM" id="MobiDB-lite"/>
    </source>
</evidence>
<dbReference type="PANTHER" id="PTHR32248:SF4">
    <property type="entry name" value="RNA POLYMERASE SIGMA-54 FACTOR"/>
    <property type="match status" value="1"/>
</dbReference>
<dbReference type="EMBL" id="UINC01085571">
    <property type="protein sequence ID" value="SVC33250.1"/>
    <property type="molecule type" value="Genomic_DNA"/>
</dbReference>
<name>A0A382L993_9ZZZZ</name>
<sequence length="211" mass="24082">MELNLTTAAVQTTRLSQQQQQSLEILKLPILELQHQINQICVTNPVIDLVDDIDFEPEIEPDDPESQNGDDDGNEKDEAELPDEAELLLEGIGESSDDYDSDEFRVERPIATQPISQEEENSDEIARRQEMQTYETNLIQFLIHQIFDLQLDQREKEIAECIVYNINNEGRLVATRDEILNQLPEELAPVGEDEFEVILKLIQTLDPPGIA</sequence>
<dbReference type="Gene3D" id="1.10.10.1330">
    <property type="entry name" value="RNA polymerase sigma-54 factor, core-binding domain"/>
    <property type="match status" value="1"/>
</dbReference>
<dbReference type="GO" id="GO:0003677">
    <property type="term" value="F:DNA binding"/>
    <property type="evidence" value="ECO:0007669"/>
    <property type="project" value="InterPro"/>
</dbReference>
<evidence type="ECO:0000313" key="3">
    <source>
        <dbReference type="EMBL" id="SVC33250.1"/>
    </source>
</evidence>
<dbReference type="AlphaFoldDB" id="A0A382L993"/>